<dbReference type="GO" id="GO:0005886">
    <property type="term" value="C:plasma membrane"/>
    <property type="evidence" value="ECO:0007669"/>
    <property type="project" value="TreeGrafter"/>
</dbReference>
<dbReference type="PROSITE" id="PS50893">
    <property type="entry name" value="ABC_TRANSPORTER_2"/>
    <property type="match status" value="1"/>
</dbReference>
<dbReference type="Proteomes" id="UP000275281">
    <property type="component" value="Unassembled WGS sequence"/>
</dbReference>
<dbReference type="SMART" id="SM00382">
    <property type="entry name" value="AAA"/>
    <property type="match status" value="1"/>
</dbReference>
<dbReference type="InterPro" id="IPR015854">
    <property type="entry name" value="ABC_transpr_LolD-like"/>
</dbReference>
<dbReference type="InterPro" id="IPR003593">
    <property type="entry name" value="AAA+_ATPase"/>
</dbReference>
<feature type="domain" description="ABC transporter" evidence="4">
    <location>
        <begin position="9"/>
        <end position="223"/>
    </location>
</feature>
<sequence length="223" mass="24035">MDAKYISHIELHEVAHSFVMNEEEVLLFNDLNLLLSRGSAYAITGPSGAGKSSLLMLMSGLEQPSQGRVSASFEGQHTGMQDVREHIGFIFQQFHLLPELSALANVALPLKLRGVKDAEAKAKSWLAKVGLGHRLTHKPKQLSGGEQQRVAIARALVFEPGFIFADEPTGNLDAKSAADVADILFSCCKENGAGLVLVTHSDALAARAEHVFRLANGACHVEK</sequence>
<keyword evidence="1" id="KW-0813">Transport</keyword>
<keyword evidence="3 5" id="KW-0067">ATP-binding</keyword>
<dbReference type="SUPFAM" id="SSF52540">
    <property type="entry name" value="P-loop containing nucleoside triphosphate hydrolases"/>
    <property type="match status" value="1"/>
</dbReference>
<name>A0A3N5Y5N8_9ALTE</name>
<proteinExistence type="predicted"/>
<dbReference type="InterPro" id="IPR017871">
    <property type="entry name" value="ABC_transporter-like_CS"/>
</dbReference>
<reference evidence="5 6" key="1">
    <citation type="submission" date="2018-11" db="EMBL/GenBank/DDBJ databases">
        <authorList>
            <person name="Ye M.-Q."/>
            <person name="Du Z.-J."/>
        </authorList>
    </citation>
    <scope>NUCLEOTIDE SEQUENCE [LARGE SCALE GENOMIC DNA]</scope>
    <source>
        <strain evidence="5 6">U0105</strain>
    </source>
</reference>
<gene>
    <name evidence="5" type="ORF">DRW07_03465</name>
</gene>
<dbReference type="EMBL" id="RPOK01000001">
    <property type="protein sequence ID" value="RPJ68476.1"/>
    <property type="molecule type" value="Genomic_DNA"/>
</dbReference>
<dbReference type="InterPro" id="IPR027417">
    <property type="entry name" value="P-loop_NTPase"/>
</dbReference>
<keyword evidence="2" id="KW-0547">Nucleotide-binding</keyword>
<organism evidence="5 6">
    <name type="scientific">Alteromonas sediminis</name>
    <dbReference type="NCBI Taxonomy" id="2259342"/>
    <lineage>
        <taxon>Bacteria</taxon>
        <taxon>Pseudomonadati</taxon>
        <taxon>Pseudomonadota</taxon>
        <taxon>Gammaproteobacteria</taxon>
        <taxon>Alteromonadales</taxon>
        <taxon>Alteromonadaceae</taxon>
        <taxon>Alteromonas/Salinimonas group</taxon>
        <taxon>Alteromonas</taxon>
    </lineage>
</organism>
<dbReference type="GO" id="GO:0022857">
    <property type="term" value="F:transmembrane transporter activity"/>
    <property type="evidence" value="ECO:0007669"/>
    <property type="project" value="TreeGrafter"/>
</dbReference>
<dbReference type="GO" id="GO:0016887">
    <property type="term" value="F:ATP hydrolysis activity"/>
    <property type="evidence" value="ECO:0007669"/>
    <property type="project" value="InterPro"/>
</dbReference>
<evidence type="ECO:0000313" key="5">
    <source>
        <dbReference type="EMBL" id="RPJ68476.1"/>
    </source>
</evidence>
<dbReference type="InterPro" id="IPR003439">
    <property type="entry name" value="ABC_transporter-like_ATP-bd"/>
</dbReference>
<keyword evidence="6" id="KW-1185">Reference proteome</keyword>
<dbReference type="PROSITE" id="PS00211">
    <property type="entry name" value="ABC_TRANSPORTER_1"/>
    <property type="match status" value="1"/>
</dbReference>
<evidence type="ECO:0000256" key="1">
    <source>
        <dbReference type="ARBA" id="ARBA00022448"/>
    </source>
</evidence>
<evidence type="ECO:0000256" key="3">
    <source>
        <dbReference type="ARBA" id="ARBA00022840"/>
    </source>
</evidence>
<evidence type="ECO:0000259" key="4">
    <source>
        <dbReference type="PROSITE" id="PS50893"/>
    </source>
</evidence>
<dbReference type="Gene3D" id="3.40.50.300">
    <property type="entry name" value="P-loop containing nucleotide triphosphate hydrolases"/>
    <property type="match status" value="1"/>
</dbReference>
<dbReference type="GO" id="GO:0005524">
    <property type="term" value="F:ATP binding"/>
    <property type="evidence" value="ECO:0007669"/>
    <property type="project" value="UniProtKB-KW"/>
</dbReference>
<protein>
    <submittedName>
        <fullName evidence="5">ABC transporter ATP-binding protein</fullName>
    </submittedName>
</protein>
<dbReference type="OrthoDB" id="9801477at2"/>
<dbReference type="PANTHER" id="PTHR24220">
    <property type="entry name" value="IMPORT ATP-BINDING PROTEIN"/>
    <property type="match status" value="1"/>
</dbReference>
<dbReference type="InterPro" id="IPR017911">
    <property type="entry name" value="MacB-like_ATP-bd"/>
</dbReference>
<accession>A0A3N5Y5N8</accession>
<evidence type="ECO:0000313" key="6">
    <source>
        <dbReference type="Proteomes" id="UP000275281"/>
    </source>
</evidence>
<evidence type="ECO:0000256" key="2">
    <source>
        <dbReference type="ARBA" id="ARBA00022741"/>
    </source>
</evidence>
<dbReference type="AlphaFoldDB" id="A0A3N5Y5N8"/>
<dbReference type="Pfam" id="PF00005">
    <property type="entry name" value="ABC_tran"/>
    <property type="match status" value="1"/>
</dbReference>
<dbReference type="CDD" id="cd03255">
    <property type="entry name" value="ABC_MJ0796_LolCDE_FtsE"/>
    <property type="match status" value="1"/>
</dbReference>
<comment type="caution">
    <text evidence="5">The sequence shown here is derived from an EMBL/GenBank/DDBJ whole genome shotgun (WGS) entry which is preliminary data.</text>
</comment>